<protein>
    <submittedName>
        <fullName evidence="3">Uncharacterized protein</fullName>
    </submittedName>
</protein>
<comment type="caution">
    <text evidence="3">The sequence shown here is derived from an EMBL/GenBank/DDBJ whole genome shotgun (WGS) entry which is preliminary data.</text>
</comment>
<proteinExistence type="predicted"/>
<evidence type="ECO:0000313" key="3">
    <source>
        <dbReference type="EMBL" id="GJT86342.1"/>
    </source>
</evidence>
<dbReference type="Proteomes" id="UP001151760">
    <property type="component" value="Unassembled WGS sequence"/>
</dbReference>
<evidence type="ECO:0000256" key="2">
    <source>
        <dbReference type="SAM" id="MobiDB-lite"/>
    </source>
</evidence>
<keyword evidence="1" id="KW-0175">Coiled coil</keyword>
<gene>
    <name evidence="3" type="ORF">Tco_1068059</name>
</gene>
<feature type="compositionally biased region" description="Polar residues" evidence="2">
    <location>
        <begin position="264"/>
        <end position="284"/>
    </location>
</feature>
<name>A0ABQ5HEP2_9ASTR</name>
<reference evidence="3" key="2">
    <citation type="submission" date="2022-01" db="EMBL/GenBank/DDBJ databases">
        <authorList>
            <person name="Yamashiro T."/>
            <person name="Shiraishi A."/>
            <person name="Satake H."/>
            <person name="Nakayama K."/>
        </authorList>
    </citation>
    <scope>NUCLEOTIDE SEQUENCE</scope>
</reference>
<sequence length="541" mass="60991">MSTLNFADTHNMVAFLEKPDECTRFEQIVDFLNAHTIRYALTVNPTIYVSCVKQFWSSAMTKTVNEEPQIHAKVDGKVIVITESSVRRDLHLADEGGVDCLPNTTIFENLALMGYEKISQKLTFYKNLFSPQWKFLLHTILQCLSPKTTAWNEFSSTIAYAIIYLATNQKFNFSKMIFDSVIRNLDNASDKFLMYPRFLQVFLNQQFDEVPSHKRKFSAPTHTKKTFANMRRPRKDFSRKVTDLFPTMLVQSQHGEGSVMPTDPQHTPTFTAPSSSQPQNTQTPRKPKRKVTKVSQPSGPIDNVADETVYGRLDDRLERATTTVASLDAEQASGNISKTQSKETLNEPSSLGFSSGSGPRRQETMRDIPAQTRFERVSKSSYDPLLAGGNTPRSGEGSMTLNELMDFCTNLQQKVLTLEEELTKTKTTSQHEINTLKRRVKKLERRTKSRTLGLTRLHRVGSTMRVVLSDEESLGEEDASKQGRKIADIDADEGVNLVSTYNDEDMFGVNDLDGEGVVVDLDAAKVVSTGWRTIYCLQVQS</sequence>
<feature type="region of interest" description="Disordered" evidence="2">
    <location>
        <begin position="252"/>
        <end position="307"/>
    </location>
</feature>
<organism evidence="3 4">
    <name type="scientific">Tanacetum coccineum</name>
    <dbReference type="NCBI Taxonomy" id="301880"/>
    <lineage>
        <taxon>Eukaryota</taxon>
        <taxon>Viridiplantae</taxon>
        <taxon>Streptophyta</taxon>
        <taxon>Embryophyta</taxon>
        <taxon>Tracheophyta</taxon>
        <taxon>Spermatophyta</taxon>
        <taxon>Magnoliopsida</taxon>
        <taxon>eudicotyledons</taxon>
        <taxon>Gunneridae</taxon>
        <taxon>Pentapetalae</taxon>
        <taxon>asterids</taxon>
        <taxon>campanulids</taxon>
        <taxon>Asterales</taxon>
        <taxon>Asteraceae</taxon>
        <taxon>Asteroideae</taxon>
        <taxon>Anthemideae</taxon>
        <taxon>Anthemidinae</taxon>
        <taxon>Tanacetum</taxon>
    </lineage>
</organism>
<dbReference type="EMBL" id="BQNB010019538">
    <property type="protein sequence ID" value="GJT86342.1"/>
    <property type="molecule type" value="Genomic_DNA"/>
</dbReference>
<evidence type="ECO:0000313" key="4">
    <source>
        <dbReference type="Proteomes" id="UP001151760"/>
    </source>
</evidence>
<accession>A0ABQ5HEP2</accession>
<feature type="region of interest" description="Disordered" evidence="2">
    <location>
        <begin position="324"/>
        <end position="369"/>
    </location>
</feature>
<feature type="coiled-coil region" evidence="1">
    <location>
        <begin position="401"/>
        <end position="446"/>
    </location>
</feature>
<keyword evidence="4" id="KW-1185">Reference proteome</keyword>
<reference evidence="3" key="1">
    <citation type="journal article" date="2022" name="Int. J. Mol. Sci.">
        <title>Draft Genome of Tanacetum Coccineum: Genomic Comparison of Closely Related Tanacetum-Family Plants.</title>
        <authorList>
            <person name="Yamashiro T."/>
            <person name="Shiraishi A."/>
            <person name="Nakayama K."/>
            <person name="Satake H."/>
        </authorList>
    </citation>
    <scope>NUCLEOTIDE SEQUENCE</scope>
</reference>
<feature type="compositionally biased region" description="Low complexity" evidence="2">
    <location>
        <begin position="349"/>
        <end position="358"/>
    </location>
</feature>
<evidence type="ECO:0000256" key="1">
    <source>
        <dbReference type="SAM" id="Coils"/>
    </source>
</evidence>